<dbReference type="Proteomes" id="UP000015105">
    <property type="component" value="Chromosome 4D"/>
</dbReference>
<sequence>MGQRDNWLCGAIGCKGSLLRCPRSRRCSEQVVRWLWFN</sequence>
<dbReference type="AlphaFoldDB" id="A0A453H3K4"/>
<evidence type="ECO:0000313" key="2">
    <source>
        <dbReference type="Proteomes" id="UP000015105"/>
    </source>
</evidence>
<name>A0A453H3K4_AEGTS</name>
<organism evidence="1 2">
    <name type="scientific">Aegilops tauschii subsp. strangulata</name>
    <name type="common">Goatgrass</name>
    <dbReference type="NCBI Taxonomy" id="200361"/>
    <lineage>
        <taxon>Eukaryota</taxon>
        <taxon>Viridiplantae</taxon>
        <taxon>Streptophyta</taxon>
        <taxon>Embryophyta</taxon>
        <taxon>Tracheophyta</taxon>
        <taxon>Spermatophyta</taxon>
        <taxon>Magnoliopsida</taxon>
        <taxon>Liliopsida</taxon>
        <taxon>Poales</taxon>
        <taxon>Poaceae</taxon>
        <taxon>BOP clade</taxon>
        <taxon>Pooideae</taxon>
        <taxon>Triticodae</taxon>
        <taxon>Triticeae</taxon>
        <taxon>Triticinae</taxon>
        <taxon>Aegilops</taxon>
    </lineage>
</organism>
<reference evidence="1" key="4">
    <citation type="submission" date="2019-03" db="UniProtKB">
        <authorList>
            <consortium name="EnsemblPlants"/>
        </authorList>
    </citation>
    <scope>IDENTIFICATION</scope>
</reference>
<reference evidence="1" key="5">
    <citation type="journal article" date="2021" name="G3 (Bethesda)">
        <title>Aegilops tauschii genome assembly Aet v5.0 features greater sequence contiguity and improved annotation.</title>
        <authorList>
            <person name="Wang L."/>
            <person name="Zhu T."/>
            <person name="Rodriguez J.C."/>
            <person name="Deal K.R."/>
            <person name="Dubcovsky J."/>
            <person name="McGuire P.E."/>
            <person name="Lux T."/>
            <person name="Spannagl M."/>
            <person name="Mayer K.F.X."/>
            <person name="Baldrich P."/>
            <person name="Meyers B.C."/>
            <person name="Huo N."/>
            <person name="Gu Y.Q."/>
            <person name="Zhou H."/>
            <person name="Devos K.M."/>
            <person name="Bennetzen J.L."/>
            <person name="Unver T."/>
            <person name="Budak H."/>
            <person name="Gulick P.J."/>
            <person name="Galiba G."/>
            <person name="Kalapos B."/>
            <person name="Nelson D.R."/>
            <person name="Li P."/>
            <person name="You F.M."/>
            <person name="Luo M.C."/>
            <person name="Dvorak J."/>
        </authorList>
    </citation>
    <scope>NUCLEOTIDE SEQUENCE [LARGE SCALE GENOMIC DNA]</scope>
    <source>
        <strain evidence="1">cv. AL8/78</strain>
    </source>
</reference>
<keyword evidence="2" id="KW-1185">Reference proteome</keyword>
<dbReference type="Gramene" id="AET4Gv20051700.3">
    <property type="protein sequence ID" value="AET4Gv20051700.3"/>
    <property type="gene ID" value="AET4Gv20051700"/>
</dbReference>
<proteinExistence type="predicted"/>
<dbReference type="EnsemblPlants" id="AET4Gv20051700.3">
    <property type="protein sequence ID" value="AET4Gv20051700.3"/>
    <property type="gene ID" value="AET4Gv20051700"/>
</dbReference>
<reference evidence="2" key="2">
    <citation type="journal article" date="2017" name="Nat. Plants">
        <title>The Aegilops tauschii genome reveals multiple impacts of transposons.</title>
        <authorList>
            <person name="Zhao G."/>
            <person name="Zou C."/>
            <person name="Li K."/>
            <person name="Wang K."/>
            <person name="Li T."/>
            <person name="Gao L."/>
            <person name="Zhang X."/>
            <person name="Wang H."/>
            <person name="Yang Z."/>
            <person name="Liu X."/>
            <person name="Jiang W."/>
            <person name="Mao L."/>
            <person name="Kong X."/>
            <person name="Jiao Y."/>
            <person name="Jia J."/>
        </authorList>
    </citation>
    <scope>NUCLEOTIDE SEQUENCE [LARGE SCALE GENOMIC DNA]</scope>
    <source>
        <strain evidence="2">cv. AL8/78</strain>
    </source>
</reference>
<reference evidence="1" key="3">
    <citation type="journal article" date="2017" name="Nature">
        <title>Genome sequence of the progenitor of the wheat D genome Aegilops tauschii.</title>
        <authorList>
            <person name="Luo M.C."/>
            <person name="Gu Y.Q."/>
            <person name="Puiu D."/>
            <person name="Wang H."/>
            <person name="Twardziok S.O."/>
            <person name="Deal K.R."/>
            <person name="Huo N."/>
            <person name="Zhu T."/>
            <person name="Wang L."/>
            <person name="Wang Y."/>
            <person name="McGuire P.E."/>
            <person name="Liu S."/>
            <person name="Long H."/>
            <person name="Ramasamy R.K."/>
            <person name="Rodriguez J.C."/>
            <person name="Van S.L."/>
            <person name="Yuan L."/>
            <person name="Wang Z."/>
            <person name="Xia Z."/>
            <person name="Xiao L."/>
            <person name="Anderson O.D."/>
            <person name="Ouyang S."/>
            <person name="Liang Y."/>
            <person name="Zimin A.V."/>
            <person name="Pertea G."/>
            <person name="Qi P."/>
            <person name="Bennetzen J.L."/>
            <person name="Dai X."/>
            <person name="Dawson M.W."/>
            <person name="Muller H.G."/>
            <person name="Kugler K."/>
            <person name="Rivarola-Duarte L."/>
            <person name="Spannagl M."/>
            <person name="Mayer K.F.X."/>
            <person name="Lu F.H."/>
            <person name="Bevan M.W."/>
            <person name="Leroy P."/>
            <person name="Li P."/>
            <person name="You F.M."/>
            <person name="Sun Q."/>
            <person name="Liu Z."/>
            <person name="Lyons E."/>
            <person name="Wicker T."/>
            <person name="Salzberg S.L."/>
            <person name="Devos K.M."/>
            <person name="Dvorak J."/>
        </authorList>
    </citation>
    <scope>NUCLEOTIDE SEQUENCE [LARGE SCALE GENOMIC DNA]</scope>
    <source>
        <strain evidence="1">cv. AL8/78</strain>
    </source>
</reference>
<evidence type="ECO:0000313" key="1">
    <source>
        <dbReference type="EnsemblPlants" id="AET4Gv20051700.3"/>
    </source>
</evidence>
<reference evidence="2" key="1">
    <citation type="journal article" date="2014" name="Science">
        <title>Ancient hybridizations among the ancestral genomes of bread wheat.</title>
        <authorList>
            <consortium name="International Wheat Genome Sequencing Consortium,"/>
            <person name="Marcussen T."/>
            <person name="Sandve S.R."/>
            <person name="Heier L."/>
            <person name="Spannagl M."/>
            <person name="Pfeifer M."/>
            <person name="Jakobsen K.S."/>
            <person name="Wulff B.B."/>
            <person name="Steuernagel B."/>
            <person name="Mayer K.F."/>
            <person name="Olsen O.A."/>
        </authorList>
    </citation>
    <scope>NUCLEOTIDE SEQUENCE [LARGE SCALE GENOMIC DNA]</scope>
    <source>
        <strain evidence="2">cv. AL8/78</strain>
    </source>
</reference>
<accession>A0A453H3K4</accession>
<protein>
    <submittedName>
        <fullName evidence="1">Uncharacterized protein</fullName>
    </submittedName>
</protein>